<dbReference type="AlphaFoldDB" id="A0A0N7MYF7"/>
<dbReference type="EMBL" id="CZVW01000020">
    <property type="protein sequence ID" value="CUT04115.1"/>
    <property type="molecule type" value="Genomic_DNA"/>
</dbReference>
<proteinExistence type="predicted"/>
<dbReference type="RefSeq" id="WP_268761463.1">
    <property type="nucleotide sequence ID" value="NZ_CZVW01000020.1"/>
</dbReference>
<reference evidence="2" key="1">
    <citation type="submission" date="2015-11" db="EMBL/GenBank/DDBJ databases">
        <authorList>
            <person name="Varghese N."/>
        </authorList>
    </citation>
    <scope>NUCLEOTIDE SEQUENCE [LARGE SCALE GENOMIC DNA]</scope>
    <source>
        <strain evidence="2">JGI-23</strain>
    </source>
</reference>
<evidence type="ECO:0000313" key="2">
    <source>
        <dbReference type="Proteomes" id="UP000199197"/>
    </source>
</evidence>
<evidence type="ECO:0000313" key="1">
    <source>
        <dbReference type="EMBL" id="CUT04115.1"/>
    </source>
</evidence>
<keyword evidence="2" id="KW-1185">Reference proteome</keyword>
<sequence length="44" mass="5247">MVSLIDVERLSQKFKVVKKLGYQRQFKDIFDALKNAFVCFSENY</sequence>
<protein>
    <submittedName>
        <fullName evidence="1">Uncharacterized protein</fullName>
    </submittedName>
</protein>
<accession>A0A0N7MYF7</accession>
<name>A0A0N7MYF7_9BACT</name>
<dbReference type="Proteomes" id="UP000199197">
    <property type="component" value="Unassembled WGS sequence"/>
</dbReference>
<gene>
    <name evidence="1" type="ORF">JGI23_01642</name>
</gene>
<organism evidence="1 2">
    <name type="scientific">Candidatus Chryseopegocella kryptomonas</name>
    <dbReference type="NCBI Taxonomy" id="1633643"/>
    <lineage>
        <taxon>Bacteria</taxon>
        <taxon>Pseudomonadati</taxon>
        <taxon>Candidatus Kryptoniota</taxon>
        <taxon>Candidatus Chryseopegocella</taxon>
    </lineage>
</organism>